<name>E3CVI5_9BACT</name>
<evidence type="ECO:0000259" key="11">
    <source>
        <dbReference type="Pfam" id="PF00697"/>
    </source>
</evidence>
<dbReference type="SUPFAM" id="SSF51366">
    <property type="entry name" value="Ribulose-phoshate binding barrel"/>
    <property type="match status" value="1"/>
</dbReference>
<gene>
    <name evidence="9" type="primary">trpF</name>
    <name evidence="12" type="ORF">Apau_1760</name>
</gene>
<dbReference type="OrthoDB" id="9786954at2"/>
<keyword evidence="8 9" id="KW-0413">Isomerase</keyword>
<protein>
    <recommendedName>
        <fullName evidence="4 9">N-(5'-phosphoribosyl)anthranilate isomerase</fullName>
        <shortName evidence="9">PRAI</shortName>
        <ecNumber evidence="3 9">5.3.1.24</ecNumber>
    </recommendedName>
</protein>
<evidence type="ECO:0000313" key="12">
    <source>
        <dbReference type="EMBL" id="EFQ24176.1"/>
    </source>
</evidence>
<dbReference type="Proteomes" id="UP000005096">
    <property type="component" value="Chromosome"/>
</dbReference>
<comment type="similarity">
    <text evidence="9">Belongs to the TrpF family.</text>
</comment>
<dbReference type="UniPathway" id="UPA00035">
    <property type="reaction ID" value="UER00042"/>
</dbReference>
<evidence type="ECO:0000256" key="4">
    <source>
        <dbReference type="ARBA" id="ARBA00022272"/>
    </source>
</evidence>
<dbReference type="InterPro" id="IPR044643">
    <property type="entry name" value="TrpF_fam"/>
</dbReference>
<comment type="catalytic activity">
    <reaction evidence="1 9">
        <text>N-(5-phospho-beta-D-ribosyl)anthranilate = 1-(2-carboxyphenylamino)-1-deoxy-D-ribulose 5-phosphate</text>
        <dbReference type="Rhea" id="RHEA:21540"/>
        <dbReference type="ChEBI" id="CHEBI:18277"/>
        <dbReference type="ChEBI" id="CHEBI:58613"/>
        <dbReference type="EC" id="5.3.1.24"/>
    </reaction>
</comment>
<comment type="pathway">
    <text evidence="2 9">Amino-acid biosynthesis; L-tryptophan biosynthesis; L-tryptophan from chorismate: step 3/5.</text>
</comment>
<evidence type="ECO:0000256" key="10">
    <source>
        <dbReference type="SAM" id="MobiDB-lite"/>
    </source>
</evidence>
<dbReference type="HAMAP" id="MF_00135">
    <property type="entry name" value="PRAI"/>
    <property type="match status" value="1"/>
</dbReference>
<evidence type="ECO:0000256" key="5">
    <source>
        <dbReference type="ARBA" id="ARBA00022605"/>
    </source>
</evidence>
<accession>E3CVI5</accession>
<dbReference type="InterPro" id="IPR011060">
    <property type="entry name" value="RibuloseP-bd_barrel"/>
</dbReference>
<keyword evidence="13" id="KW-1185">Reference proteome</keyword>
<evidence type="ECO:0000256" key="8">
    <source>
        <dbReference type="ARBA" id="ARBA00023235"/>
    </source>
</evidence>
<sequence>MTRVKVCGLTRREDALLAAELGADALGFLLAPSPRRVSLGTVEALVRDLPPRALRVGVVVDPTPEEREEIRASGLFDVLQFHGREAPEDLSVPGLRAWKALAVRGPADLDRLEAYGNADAFVLDGGTPGRGGTGIPFDWSLLRGRPSPRPFLLAGGLGPENLRVALERVRPWGVDLNSGVESAPGIKDGEKLRRAFAAVRDFDARQDEMRREQTERRERGEAS</sequence>
<dbReference type="EMBL" id="CM001022">
    <property type="protein sequence ID" value="EFQ24176.1"/>
    <property type="molecule type" value="Genomic_DNA"/>
</dbReference>
<evidence type="ECO:0000256" key="6">
    <source>
        <dbReference type="ARBA" id="ARBA00022822"/>
    </source>
</evidence>
<dbReference type="GO" id="GO:0004640">
    <property type="term" value="F:phosphoribosylanthranilate isomerase activity"/>
    <property type="evidence" value="ECO:0007669"/>
    <property type="project" value="UniProtKB-UniRule"/>
</dbReference>
<evidence type="ECO:0000256" key="3">
    <source>
        <dbReference type="ARBA" id="ARBA00012572"/>
    </source>
</evidence>
<dbReference type="Gene3D" id="3.20.20.70">
    <property type="entry name" value="Aldolase class I"/>
    <property type="match status" value="1"/>
</dbReference>
<organism evidence="12 13">
    <name type="scientific">Aminomonas paucivorans DSM 12260</name>
    <dbReference type="NCBI Taxonomy" id="584708"/>
    <lineage>
        <taxon>Bacteria</taxon>
        <taxon>Thermotogati</taxon>
        <taxon>Synergistota</taxon>
        <taxon>Synergistia</taxon>
        <taxon>Synergistales</taxon>
        <taxon>Synergistaceae</taxon>
        <taxon>Aminomonas</taxon>
    </lineage>
</organism>
<dbReference type="GO" id="GO:0000162">
    <property type="term" value="P:L-tryptophan biosynthetic process"/>
    <property type="evidence" value="ECO:0007669"/>
    <property type="project" value="UniProtKB-UniRule"/>
</dbReference>
<dbReference type="HOGENOM" id="CLU_076364_1_0_0"/>
<dbReference type="PANTHER" id="PTHR42894:SF1">
    <property type="entry name" value="N-(5'-PHOSPHORIBOSYL)ANTHRANILATE ISOMERASE"/>
    <property type="match status" value="1"/>
</dbReference>
<dbReference type="InterPro" id="IPR001240">
    <property type="entry name" value="PRAI_dom"/>
</dbReference>
<feature type="region of interest" description="Disordered" evidence="10">
    <location>
        <begin position="203"/>
        <end position="223"/>
    </location>
</feature>
<keyword evidence="5 9" id="KW-0028">Amino-acid biosynthesis</keyword>
<evidence type="ECO:0000313" key="13">
    <source>
        <dbReference type="Proteomes" id="UP000005096"/>
    </source>
</evidence>
<proteinExistence type="inferred from homology"/>
<feature type="domain" description="N-(5'phosphoribosyl) anthranilate isomerase (PRAI)" evidence="11">
    <location>
        <begin position="4"/>
        <end position="196"/>
    </location>
</feature>
<dbReference type="CDD" id="cd00405">
    <property type="entry name" value="PRAI"/>
    <property type="match status" value="1"/>
</dbReference>
<keyword evidence="7 9" id="KW-0057">Aromatic amino acid biosynthesis</keyword>
<dbReference type="PANTHER" id="PTHR42894">
    <property type="entry name" value="N-(5'-PHOSPHORIBOSYL)ANTHRANILATE ISOMERASE"/>
    <property type="match status" value="1"/>
</dbReference>
<dbReference type="InterPro" id="IPR013785">
    <property type="entry name" value="Aldolase_TIM"/>
</dbReference>
<keyword evidence="6 9" id="KW-0822">Tryptophan biosynthesis</keyword>
<dbReference type="eggNOG" id="COG0135">
    <property type="taxonomic scope" value="Bacteria"/>
</dbReference>
<dbReference type="AlphaFoldDB" id="E3CVI5"/>
<evidence type="ECO:0000256" key="2">
    <source>
        <dbReference type="ARBA" id="ARBA00004664"/>
    </source>
</evidence>
<reference evidence="12 13" key="1">
    <citation type="journal article" date="2010" name="Stand. Genomic Sci.">
        <title>Non-contiguous finished genome sequence of Aminomonas paucivorans type strain (GLU-3).</title>
        <authorList>
            <person name="Pitluck S."/>
            <person name="Yasawong M."/>
            <person name="Held B."/>
            <person name="Lapidus A."/>
            <person name="Nolan M."/>
            <person name="Copeland A."/>
            <person name="Lucas S."/>
            <person name="Del Rio T.G."/>
            <person name="Tice H."/>
            <person name="Cheng J.F."/>
            <person name="Chertkov O."/>
            <person name="Goodwin L."/>
            <person name="Tapia R."/>
            <person name="Han C."/>
            <person name="Liolios K."/>
            <person name="Ivanova N."/>
            <person name="Mavromatis K."/>
            <person name="Ovchinnikova G."/>
            <person name="Pati A."/>
            <person name="Chen A."/>
            <person name="Palaniappan K."/>
            <person name="Land M."/>
            <person name="Hauser L."/>
            <person name="Chang Y.J."/>
            <person name="Jeffries C.D."/>
            <person name="Pukall R."/>
            <person name="Spring S."/>
            <person name="Rohde M."/>
            <person name="Sikorski J."/>
            <person name="Goker M."/>
            <person name="Woyke T."/>
            <person name="Bristow J."/>
            <person name="Eisen J.A."/>
            <person name="Markowitz V."/>
            <person name="Hugenholtz P."/>
            <person name="Kyrpides N.C."/>
            <person name="Klenk H.P."/>
        </authorList>
    </citation>
    <scope>NUCLEOTIDE SEQUENCE [LARGE SCALE GENOMIC DNA]</scope>
    <source>
        <strain evidence="12 13">DSM 12260</strain>
    </source>
</reference>
<evidence type="ECO:0000256" key="9">
    <source>
        <dbReference type="HAMAP-Rule" id="MF_00135"/>
    </source>
</evidence>
<dbReference type="RefSeq" id="WP_006301399.1">
    <property type="nucleotide sequence ID" value="NZ_CM001022.1"/>
</dbReference>
<dbReference type="Pfam" id="PF00697">
    <property type="entry name" value="PRAI"/>
    <property type="match status" value="1"/>
</dbReference>
<dbReference type="PaxDb" id="584708-Apau_1760"/>
<dbReference type="EC" id="5.3.1.24" evidence="3 9"/>
<dbReference type="STRING" id="584708.Apau_1760"/>
<evidence type="ECO:0000256" key="1">
    <source>
        <dbReference type="ARBA" id="ARBA00001164"/>
    </source>
</evidence>
<evidence type="ECO:0000256" key="7">
    <source>
        <dbReference type="ARBA" id="ARBA00023141"/>
    </source>
</evidence>